<dbReference type="EMBL" id="MLJW01001799">
    <property type="protein sequence ID" value="OIQ76693.1"/>
    <property type="molecule type" value="Genomic_DNA"/>
</dbReference>
<accession>A0A1J5QKZ2</accession>
<comment type="function">
    <text evidence="1">Hydrolyzes diadenosine 5',5'''-P1,P4-tetraphosphate to yield ADP.</text>
</comment>
<dbReference type="NCBIfam" id="NF001204">
    <property type="entry name" value="PRK00166.1"/>
    <property type="match status" value="1"/>
</dbReference>
<dbReference type="InterPro" id="IPR029052">
    <property type="entry name" value="Metallo-depent_PP-like"/>
</dbReference>
<dbReference type="Gene3D" id="3.60.21.10">
    <property type="match status" value="1"/>
</dbReference>
<proteinExistence type="inferred from homology"/>
<keyword evidence="4 10" id="KW-0378">Hydrolase</keyword>
<evidence type="ECO:0000313" key="10">
    <source>
        <dbReference type="EMBL" id="OIQ76693.1"/>
    </source>
</evidence>
<dbReference type="GO" id="GO:0008803">
    <property type="term" value="F:bis(5'-nucleosyl)-tetraphosphatase (symmetrical) activity"/>
    <property type="evidence" value="ECO:0007669"/>
    <property type="project" value="UniProtKB-EC"/>
</dbReference>
<comment type="catalytic activity">
    <reaction evidence="8">
        <text>P(1),P(4)-bis(5'-adenosyl) tetraphosphate + H2O = 2 ADP + 2 H(+)</text>
        <dbReference type="Rhea" id="RHEA:24252"/>
        <dbReference type="ChEBI" id="CHEBI:15377"/>
        <dbReference type="ChEBI" id="CHEBI:15378"/>
        <dbReference type="ChEBI" id="CHEBI:58141"/>
        <dbReference type="ChEBI" id="CHEBI:456216"/>
        <dbReference type="EC" id="3.6.1.41"/>
    </reaction>
</comment>
<evidence type="ECO:0000256" key="5">
    <source>
        <dbReference type="ARBA" id="ARBA00031248"/>
    </source>
</evidence>
<dbReference type="NCBIfam" id="TIGR00668">
    <property type="entry name" value="apaH"/>
    <property type="match status" value="1"/>
</dbReference>
<dbReference type="InterPro" id="IPR004843">
    <property type="entry name" value="Calcineurin-like_PHP"/>
</dbReference>
<dbReference type="CDD" id="cd07422">
    <property type="entry name" value="MPP_ApaH"/>
    <property type="match status" value="1"/>
</dbReference>
<gene>
    <name evidence="10" type="primary">apaH_10</name>
    <name evidence="10" type="ORF">GALL_416230</name>
</gene>
<dbReference type="InterPro" id="IPR004617">
    <property type="entry name" value="ApaH"/>
</dbReference>
<dbReference type="SUPFAM" id="SSF56300">
    <property type="entry name" value="Metallo-dependent phosphatases"/>
    <property type="match status" value="1"/>
</dbReference>
<evidence type="ECO:0000256" key="2">
    <source>
        <dbReference type="ARBA" id="ARBA00005419"/>
    </source>
</evidence>
<comment type="similarity">
    <text evidence="2">Belongs to the Ap4A hydrolase family.</text>
</comment>
<dbReference type="EC" id="3.6.1.41" evidence="3"/>
<evidence type="ECO:0000256" key="4">
    <source>
        <dbReference type="ARBA" id="ARBA00022801"/>
    </source>
</evidence>
<evidence type="ECO:0000259" key="9">
    <source>
        <dbReference type="Pfam" id="PF00149"/>
    </source>
</evidence>
<dbReference type="PIRSF" id="PIRSF000903">
    <property type="entry name" value="B5n-ttraPtase_sm"/>
    <property type="match status" value="1"/>
</dbReference>
<evidence type="ECO:0000256" key="6">
    <source>
        <dbReference type="ARBA" id="ARBA00032248"/>
    </source>
</evidence>
<dbReference type="Pfam" id="PF00149">
    <property type="entry name" value="Metallophos"/>
    <property type="match status" value="1"/>
</dbReference>
<protein>
    <recommendedName>
        <fullName evidence="3">bis(5'-nucleosyl)-tetraphosphatase (symmetrical)</fullName>
        <ecNumber evidence="3">3.6.1.41</ecNumber>
    </recommendedName>
    <alternativeName>
        <fullName evidence="6">Ap4A hydrolase</fullName>
    </alternativeName>
    <alternativeName>
        <fullName evidence="5">Diadenosine 5',5'''-P1,P4-tetraphosphate pyrophosphohydrolase</fullName>
    </alternativeName>
    <alternativeName>
        <fullName evidence="7">Diadenosine tetraphosphatase</fullName>
    </alternativeName>
</protein>
<comment type="caution">
    <text evidence="10">The sequence shown here is derived from an EMBL/GenBank/DDBJ whole genome shotgun (WGS) entry which is preliminary data.</text>
</comment>
<dbReference type="PANTHER" id="PTHR40942:SF4">
    <property type="entry name" value="CYTOCHROME C5"/>
    <property type="match status" value="1"/>
</dbReference>
<sequence>MALYLIGDVQGCNTALQKLLDLISFSPSRDTLYFLGDLVNRGPDSAGVLRRLMGYGPAAQCLLGNHDLHLLALAHGARRPGRNDTLQGVLEATDRDAMLEWLRHQRMAILKSCHDDTYLMVHAGVLPAWTAIKTIALANEVESVLRSPDLPEFLHQMYGNAPRHWTDALSGVERLRVIVNALTRLRFCTPAGEMEFSETGAPSAAPAGFLPWFEIPGRQTADVKVAFGHWSTLGWLDRPDVLALDTGCVWGGCLSAQEIHTGNPAQNHALHQVRCEQAQNPLA</sequence>
<evidence type="ECO:0000256" key="7">
    <source>
        <dbReference type="ARBA" id="ARBA00033210"/>
    </source>
</evidence>
<dbReference type="PANTHER" id="PTHR40942">
    <property type="match status" value="1"/>
</dbReference>
<dbReference type="AlphaFoldDB" id="A0A1J5QKZ2"/>
<evidence type="ECO:0000256" key="8">
    <source>
        <dbReference type="ARBA" id="ARBA00049417"/>
    </source>
</evidence>
<organism evidence="10">
    <name type="scientific">mine drainage metagenome</name>
    <dbReference type="NCBI Taxonomy" id="410659"/>
    <lineage>
        <taxon>unclassified sequences</taxon>
        <taxon>metagenomes</taxon>
        <taxon>ecological metagenomes</taxon>
    </lineage>
</organism>
<reference evidence="10" key="1">
    <citation type="submission" date="2016-10" db="EMBL/GenBank/DDBJ databases">
        <title>Sequence of Gallionella enrichment culture.</title>
        <authorList>
            <person name="Poehlein A."/>
            <person name="Muehling M."/>
            <person name="Daniel R."/>
        </authorList>
    </citation>
    <scope>NUCLEOTIDE SEQUENCE</scope>
</reference>
<evidence type="ECO:0000256" key="1">
    <source>
        <dbReference type="ARBA" id="ARBA00003413"/>
    </source>
</evidence>
<feature type="domain" description="Calcineurin-like phosphoesterase" evidence="9">
    <location>
        <begin position="3"/>
        <end position="144"/>
    </location>
</feature>
<evidence type="ECO:0000256" key="3">
    <source>
        <dbReference type="ARBA" id="ARBA00012506"/>
    </source>
</evidence>
<name>A0A1J5QKZ2_9ZZZZ</name>